<organism evidence="1 2">
    <name type="scientific">Streptomyces yunnanensis</name>
    <dbReference type="NCBI Taxonomy" id="156453"/>
    <lineage>
        <taxon>Bacteria</taxon>
        <taxon>Bacillati</taxon>
        <taxon>Actinomycetota</taxon>
        <taxon>Actinomycetes</taxon>
        <taxon>Kitasatosporales</taxon>
        <taxon>Streptomycetaceae</taxon>
        <taxon>Streptomyces</taxon>
    </lineage>
</organism>
<gene>
    <name evidence="1" type="ORF">SAMN05216268_1476</name>
</gene>
<comment type="caution">
    <text evidence="1">The sequence shown here is derived from an EMBL/GenBank/DDBJ whole genome shotgun (WGS) entry which is preliminary data.</text>
</comment>
<evidence type="ECO:0000313" key="2">
    <source>
        <dbReference type="Proteomes" id="UP000184388"/>
    </source>
</evidence>
<proteinExistence type="predicted"/>
<evidence type="ECO:0000313" key="1">
    <source>
        <dbReference type="EMBL" id="SHN34668.1"/>
    </source>
</evidence>
<dbReference type="EMBL" id="FRBK01000047">
    <property type="protein sequence ID" value="SHN34668.1"/>
    <property type="molecule type" value="Genomic_DNA"/>
</dbReference>
<reference evidence="2" key="1">
    <citation type="submission" date="2016-11" db="EMBL/GenBank/DDBJ databases">
        <authorList>
            <person name="Jaros S."/>
            <person name="Januszkiewicz K."/>
            <person name="Wedrychowicz H."/>
        </authorList>
    </citation>
    <scope>NUCLEOTIDE SEQUENCE [LARGE SCALE GENOMIC DNA]</scope>
    <source>
        <strain evidence="2">CGMCC 4.3555</strain>
    </source>
</reference>
<sequence>MIRTDSGGGIHAFPDWLSHRGRWLSYSVGKTITDAIHQAVLKIPKRA</sequence>
<dbReference type="AlphaFoldDB" id="A0A9X8N9M9"/>
<dbReference type="Proteomes" id="UP000184388">
    <property type="component" value="Unassembled WGS sequence"/>
</dbReference>
<protein>
    <submittedName>
        <fullName evidence="1">Uncharacterized protein</fullName>
    </submittedName>
</protein>
<name>A0A9X8N9M9_9ACTN</name>
<accession>A0A9X8N9M9</accession>